<keyword evidence="5" id="KW-0560">Oxidoreductase</keyword>
<dbReference type="PANTHER" id="PTHR43303">
    <property type="entry name" value="NADPH DEHYDROGENASE C23G7.10C-RELATED"/>
    <property type="match status" value="1"/>
</dbReference>
<dbReference type="GO" id="GO:0010181">
    <property type="term" value="F:FMN binding"/>
    <property type="evidence" value="ECO:0007669"/>
    <property type="project" value="InterPro"/>
</dbReference>
<dbReference type="Gene3D" id="3.20.20.70">
    <property type="entry name" value="Aldolase class I"/>
    <property type="match status" value="1"/>
</dbReference>
<dbReference type="InterPro" id="IPR001155">
    <property type="entry name" value="OxRdtase_FMN_N"/>
</dbReference>
<evidence type="ECO:0000259" key="6">
    <source>
        <dbReference type="Pfam" id="PF00724"/>
    </source>
</evidence>
<evidence type="ECO:0000256" key="1">
    <source>
        <dbReference type="ARBA" id="ARBA00001917"/>
    </source>
</evidence>
<evidence type="ECO:0000256" key="2">
    <source>
        <dbReference type="ARBA" id="ARBA00022630"/>
    </source>
</evidence>
<dbReference type="AlphaFoldDB" id="A0A368VM77"/>
<dbReference type="OrthoDB" id="9772736at2"/>
<dbReference type="InterPro" id="IPR013785">
    <property type="entry name" value="Aldolase_TIM"/>
</dbReference>
<keyword evidence="8" id="KW-1185">Reference proteome</keyword>
<dbReference type="GO" id="GO:0050661">
    <property type="term" value="F:NADP binding"/>
    <property type="evidence" value="ECO:0007669"/>
    <property type="project" value="InterPro"/>
</dbReference>
<sequence>MSLLFSPITIKGLELKNRIMMAPMGTVAALNDGILTDWHMVHYGARALGQAGLIMLEATAVAEQGRDLHGNLGLWNDEQGAKLQALVKVLHQSSSKAGIQLWHAGRKRKIAGAAVSASGIPYEGRATEALSEQQAAETVAAFGDAARRAAAAGVDVIELHAAHGYLINDFLSRYTNKREDKYGGTRLRRYQLLREIIAEIRLGWKGPLFVRISADEYSAEGNNIEDAVYFAGLMKEQGVDLIDVSSGGVLPAKPHVYPGYQVPFAEQIKREAGMATAAVGLITSGGQAEQILQDGRADLIAVGRPFLRDPFWPRTAAEQLGVKLAEPVPYKGYWFAKELVHES</sequence>
<comment type="cofactor">
    <cofactor evidence="1">
        <name>FMN</name>
        <dbReference type="ChEBI" id="CHEBI:58210"/>
    </cofactor>
</comment>
<keyword evidence="2" id="KW-0285">Flavoprotein</keyword>
<dbReference type="InterPro" id="IPR044152">
    <property type="entry name" value="YqjM-like"/>
</dbReference>
<dbReference type="Proteomes" id="UP000252415">
    <property type="component" value="Unassembled WGS sequence"/>
</dbReference>
<comment type="caution">
    <text evidence="7">The sequence shown here is derived from an EMBL/GenBank/DDBJ whole genome shotgun (WGS) entry which is preliminary data.</text>
</comment>
<dbReference type="SUPFAM" id="SSF51395">
    <property type="entry name" value="FMN-linked oxidoreductases"/>
    <property type="match status" value="1"/>
</dbReference>
<protein>
    <submittedName>
        <fullName evidence="7">NADPH2 dehydrogenase</fullName>
    </submittedName>
</protein>
<evidence type="ECO:0000256" key="4">
    <source>
        <dbReference type="ARBA" id="ARBA00022857"/>
    </source>
</evidence>
<accession>A0A368VM77</accession>
<dbReference type="GO" id="GO:0003959">
    <property type="term" value="F:NADPH dehydrogenase activity"/>
    <property type="evidence" value="ECO:0007669"/>
    <property type="project" value="InterPro"/>
</dbReference>
<reference evidence="7 8" key="1">
    <citation type="submission" date="2018-07" db="EMBL/GenBank/DDBJ databases">
        <title>Genomic Encyclopedia of Type Strains, Phase III (KMG-III): the genomes of soil and plant-associated and newly described type strains.</title>
        <authorList>
            <person name="Whitman W."/>
        </authorList>
    </citation>
    <scope>NUCLEOTIDE SEQUENCE [LARGE SCALE GENOMIC DNA]</scope>
    <source>
        <strain evidence="7 8">CECT 7506</strain>
    </source>
</reference>
<proteinExistence type="predicted"/>
<name>A0A368VM77_9BACL</name>
<dbReference type="NCBIfam" id="NF010047">
    <property type="entry name" value="PRK13523.1"/>
    <property type="match status" value="1"/>
</dbReference>
<evidence type="ECO:0000256" key="3">
    <source>
        <dbReference type="ARBA" id="ARBA00022643"/>
    </source>
</evidence>
<gene>
    <name evidence="7" type="ORF">DFP97_12350</name>
</gene>
<feature type="domain" description="NADH:flavin oxidoreductase/NADH oxidase N-terminal" evidence="6">
    <location>
        <begin position="4"/>
        <end position="320"/>
    </location>
</feature>
<dbReference type="RefSeq" id="WP_114383827.1">
    <property type="nucleotide sequence ID" value="NZ_QPJD01000023.1"/>
</dbReference>
<evidence type="ECO:0000313" key="7">
    <source>
        <dbReference type="EMBL" id="RCW41521.1"/>
    </source>
</evidence>
<dbReference type="PANTHER" id="PTHR43303:SF4">
    <property type="entry name" value="NADPH DEHYDROGENASE C23G7.10C-RELATED"/>
    <property type="match status" value="1"/>
</dbReference>
<evidence type="ECO:0000313" key="8">
    <source>
        <dbReference type="Proteomes" id="UP000252415"/>
    </source>
</evidence>
<keyword evidence="3" id="KW-0288">FMN</keyword>
<keyword evidence="4" id="KW-0521">NADP</keyword>
<evidence type="ECO:0000256" key="5">
    <source>
        <dbReference type="ARBA" id="ARBA00023002"/>
    </source>
</evidence>
<dbReference type="Pfam" id="PF00724">
    <property type="entry name" value="Oxidored_FMN"/>
    <property type="match status" value="1"/>
</dbReference>
<organism evidence="7 8">
    <name type="scientific">Paenibacillus prosopidis</name>
    <dbReference type="NCBI Taxonomy" id="630520"/>
    <lineage>
        <taxon>Bacteria</taxon>
        <taxon>Bacillati</taxon>
        <taxon>Bacillota</taxon>
        <taxon>Bacilli</taxon>
        <taxon>Bacillales</taxon>
        <taxon>Paenibacillaceae</taxon>
        <taxon>Paenibacillus</taxon>
    </lineage>
</organism>
<dbReference type="EMBL" id="QPJD01000023">
    <property type="protein sequence ID" value="RCW41521.1"/>
    <property type="molecule type" value="Genomic_DNA"/>
</dbReference>